<dbReference type="PANTHER" id="PTHR31927:SF2">
    <property type="entry name" value="FI07246P-RELATED"/>
    <property type="match status" value="1"/>
</dbReference>
<dbReference type="HOGENOM" id="CLU_1316657_0_0_1"/>
<dbReference type="KEGG" id="dpe:6600015"/>
<feature type="compositionally biased region" description="Low complexity" evidence="1">
    <location>
        <begin position="174"/>
        <end position="186"/>
    </location>
</feature>
<evidence type="ECO:0000259" key="3">
    <source>
        <dbReference type="SMART" id="SM00690"/>
    </source>
</evidence>
<dbReference type="PANTHER" id="PTHR31927">
    <property type="entry name" value="FI07246P-RELATED-RELATED"/>
    <property type="match status" value="1"/>
</dbReference>
<dbReference type="Proteomes" id="UP000008744">
    <property type="component" value="Unassembled WGS sequence"/>
</dbReference>
<feature type="region of interest" description="Disordered" evidence="1">
    <location>
        <begin position="174"/>
        <end position="210"/>
    </location>
</feature>
<dbReference type="PhylomeDB" id="B4H2L5"/>
<dbReference type="GO" id="GO:0062129">
    <property type="term" value="C:chitin-based extracellular matrix"/>
    <property type="evidence" value="ECO:0007669"/>
    <property type="project" value="TreeGrafter"/>
</dbReference>
<evidence type="ECO:0000313" key="4">
    <source>
        <dbReference type="EMBL" id="EDW30582.1"/>
    </source>
</evidence>
<dbReference type="AlphaFoldDB" id="B4H2L5"/>
<dbReference type="eggNOG" id="ENOG502T9R5">
    <property type="taxonomic scope" value="Eukaryota"/>
</dbReference>
<feature type="chain" id="PRO_5002804851" evidence="2">
    <location>
        <begin position="19"/>
        <end position="223"/>
    </location>
</feature>
<keyword evidence="2" id="KW-0732">Signal</keyword>
<sequence length="223" mass="24734">MLNLWYLLLVSCLGLIAAQGSRSYLPPPATAVEPIITKQFYSISPAEDPEELQPRAKHLVIGQPRRNYRVIFIRAPTPSSDQVKYTAELAPQEERTVIYVLTRKQQELQAQDIVAPQQQAAEQKPDIFFIKYKTNEEAAAAQREIQTQYDQLGGNTEIAAPYVAPVQSVIGALSAATQQSSQSQSTPPGPDGDGGYHYRRPQPMPMPLSMPLSMLVAPVNRLY</sequence>
<dbReference type="EMBL" id="CH479204">
    <property type="protein sequence ID" value="EDW30582.1"/>
    <property type="molecule type" value="Genomic_DNA"/>
</dbReference>
<accession>B4H2L5</accession>
<dbReference type="SMART" id="SM00690">
    <property type="entry name" value="DM5"/>
    <property type="match status" value="1"/>
</dbReference>
<organism evidence="5">
    <name type="scientific">Drosophila persimilis</name>
    <name type="common">Fruit fly</name>
    <dbReference type="NCBI Taxonomy" id="7234"/>
    <lineage>
        <taxon>Eukaryota</taxon>
        <taxon>Metazoa</taxon>
        <taxon>Ecdysozoa</taxon>
        <taxon>Arthropoda</taxon>
        <taxon>Hexapoda</taxon>
        <taxon>Insecta</taxon>
        <taxon>Pterygota</taxon>
        <taxon>Neoptera</taxon>
        <taxon>Endopterygota</taxon>
        <taxon>Diptera</taxon>
        <taxon>Brachycera</taxon>
        <taxon>Muscomorpha</taxon>
        <taxon>Ephydroidea</taxon>
        <taxon>Drosophilidae</taxon>
        <taxon>Drosophila</taxon>
        <taxon>Sophophora</taxon>
    </lineage>
</organism>
<dbReference type="OMA" id="EHAAPYV"/>
<reference evidence="4 5" key="1">
    <citation type="journal article" date="2007" name="Nature">
        <title>Evolution of genes and genomes on the Drosophila phylogeny.</title>
        <authorList>
            <consortium name="Drosophila 12 Genomes Consortium"/>
            <person name="Clark A.G."/>
            <person name="Eisen M.B."/>
            <person name="Smith D.R."/>
            <person name="Bergman C.M."/>
            <person name="Oliver B."/>
            <person name="Markow T.A."/>
            <person name="Kaufman T.C."/>
            <person name="Kellis M."/>
            <person name="Gelbart W."/>
            <person name="Iyer V.N."/>
            <person name="Pollard D.A."/>
            <person name="Sackton T.B."/>
            <person name="Larracuente A.M."/>
            <person name="Singh N.D."/>
            <person name="Abad J.P."/>
            <person name="Abt D.N."/>
            <person name="Adryan B."/>
            <person name="Aguade M."/>
            <person name="Akashi H."/>
            <person name="Anderson W.W."/>
            <person name="Aquadro C.F."/>
            <person name="Ardell D.H."/>
            <person name="Arguello R."/>
            <person name="Artieri C.G."/>
            <person name="Barbash D.A."/>
            <person name="Barker D."/>
            <person name="Barsanti P."/>
            <person name="Batterham P."/>
            <person name="Batzoglou S."/>
            <person name="Begun D."/>
            <person name="Bhutkar A."/>
            <person name="Blanco E."/>
            <person name="Bosak S.A."/>
            <person name="Bradley R.K."/>
            <person name="Brand A.D."/>
            <person name="Brent M.R."/>
            <person name="Brooks A.N."/>
            <person name="Brown R.H."/>
            <person name="Butlin R.K."/>
            <person name="Caggese C."/>
            <person name="Calvi B.R."/>
            <person name="Bernardo de Carvalho A."/>
            <person name="Caspi A."/>
            <person name="Castrezana S."/>
            <person name="Celniker S.E."/>
            <person name="Chang J.L."/>
            <person name="Chapple C."/>
            <person name="Chatterji S."/>
            <person name="Chinwalla A."/>
            <person name="Civetta A."/>
            <person name="Clifton S.W."/>
            <person name="Comeron J.M."/>
            <person name="Costello J.C."/>
            <person name="Coyne J.A."/>
            <person name="Daub J."/>
            <person name="David R.G."/>
            <person name="Delcher A.L."/>
            <person name="Delehaunty K."/>
            <person name="Do C.B."/>
            <person name="Ebling H."/>
            <person name="Edwards K."/>
            <person name="Eickbush T."/>
            <person name="Evans J.D."/>
            <person name="Filipski A."/>
            <person name="Findeiss S."/>
            <person name="Freyhult E."/>
            <person name="Fulton L."/>
            <person name="Fulton R."/>
            <person name="Garcia A.C."/>
            <person name="Gardiner A."/>
            <person name="Garfield D.A."/>
            <person name="Garvin B.E."/>
            <person name="Gibson G."/>
            <person name="Gilbert D."/>
            <person name="Gnerre S."/>
            <person name="Godfrey J."/>
            <person name="Good R."/>
            <person name="Gotea V."/>
            <person name="Gravely B."/>
            <person name="Greenberg A.J."/>
            <person name="Griffiths-Jones S."/>
            <person name="Gross S."/>
            <person name="Guigo R."/>
            <person name="Gustafson E.A."/>
            <person name="Haerty W."/>
            <person name="Hahn M.W."/>
            <person name="Halligan D.L."/>
            <person name="Halpern A.L."/>
            <person name="Halter G.M."/>
            <person name="Han M.V."/>
            <person name="Heger A."/>
            <person name="Hillier L."/>
            <person name="Hinrichs A.S."/>
            <person name="Holmes I."/>
            <person name="Hoskins R.A."/>
            <person name="Hubisz M.J."/>
            <person name="Hultmark D."/>
            <person name="Huntley M.A."/>
            <person name="Jaffe D.B."/>
            <person name="Jagadeeshan S."/>
            <person name="Jeck W.R."/>
            <person name="Johnson J."/>
            <person name="Jones C.D."/>
            <person name="Jordan W.C."/>
            <person name="Karpen G.H."/>
            <person name="Kataoka E."/>
            <person name="Keightley P.D."/>
            <person name="Kheradpour P."/>
            <person name="Kirkness E.F."/>
            <person name="Koerich L.B."/>
            <person name="Kristiansen K."/>
            <person name="Kudrna D."/>
            <person name="Kulathinal R.J."/>
            <person name="Kumar S."/>
            <person name="Kwok R."/>
            <person name="Lander E."/>
            <person name="Langley C.H."/>
            <person name="Lapoint R."/>
            <person name="Lazzaro B.P."/>
            <person name="Lee S.J."/>
            <person name="Levesque L."/>
            <person name="Li R."/>
            <person name="Lin C.F."/>
            <person name="Lin M.F."/>
            <person name="Lindblad-Toh K."/>
            <person name="Llopart A."/>
            <person name="Long M."/>
            <person name="Low L."/>
            <person name="Lozovsky E."/>
            <person name="Lu J."/>
            <person name="Luo M."/>
            <person name="Machado C.A."/>
            <person name="Makalowski W."/>
            <person name="Marzo M."/>
            <person name="Matsuda M."/>
            <person name="Matzkin L."/>
            <person name="McAllister B."/>
            <person name="McBride C.S."/>
            <person name="McKernan B."/>
            <person name="McKernan K."/>
            <person name="Mendez-Lago M."/>
            <person name="Minx P."/>
            <person name="Mollenhauer M.U."/>
            <person name="Montooth K."/>
            <person name="Mount S.M."/>
            <person name="Mu X."/>
            <person name="Myers E."/>
            <person name="Negre B."/>
            <person name="Newfeld S."/>
            <person name="Nielsen R."/>
            <person name="Noor M.A."/>
            <person name="O'Grady P."/>
            <person name="Pachter L."/>
            <person name="Papaceit M."/>
            <person name="Parisi M.J."/>
            <person name="Parisi M."/>
            <person name="Parts L."/>
            <person name="Pedersen J.S."/>
            <person name="Pesole G."/>
            <person name="Phillippy A.M."/>
            <person name="Ponting C.P."/>
            <person name="Pop M."/>
            <person name="Porcelli D."/>
            <person name="Powell J.R."/>
            <person name="Prohaska S."/>
            <person name="Pruitt K."/>
            <person name="Puig M."/>
            <person name="Quesneville H."/>
            <person name="Ram K.R."/>
            <person name="Rand D."/>
            <person name="Rasmussen M.D."/>
            <person name="Reed L.K."/>
            <person name="Reenan R."/>
            <person name="Reily A."/>
            <person name="Remington K.A."/>
            <person name="Rieger T.T."/>
            <person name="Ritchie M.G."/>
            <person name="Robin C."/>
            <person name="Rogers Y.H."/>
            <person name="Rohde C."/>
            <person name="Rozas J."/>
            <person name="Rubenfield M.J."/>
            <person name="Ruiz A."/>
            <person name="Russo S."/>
            <person name="Salzberg S.L."/>
            <person name="Sanchez-Gracia A."/>
            <person name="Saranga D.J."/>
            <person name="Sato H."/>
            <person name="Schaeffer S.W."/>
            <person name="Schatz M.C."/>
            <person name="Schlenke T."/>
            <person name="Schwartz R."/>
            <person name="Segarra C."/>
            <person name="Singh R.S."/>
            <person name="Sirot L."/>
            <person name="Sirota M."/>
            <person name="Sisneros N.B."/>
            <person name="Smith C.D."/>
            <person name="Smith T.F."/>
            <person name="Spieth J."/>
            <person name="Stage D.E."/>
            <person name="Stark A."/>
            <person name="Stephan W."/>
            <person name="Strausberg R.L."/>
            <person name="Strempel S."/>
            <person name="Sturgill D."/>
            <person name="Sutton G."/>
            <person name="Sutton G.G."/>
            <person name="Tao W."/>
            <person name="Teichmann S."/>
            <person name="Tobari Y.N."/>
            <person name="Tomimura Y."/>
            <person name="Tsolas J.M."/>
            <person name="Valente V.L."/>
            <person name="Venter E."/>
            <person name="Venter J.C."/>
            <person name="Vicario S."/>
            <person name="Vieira F.G."/>
            <person name="Vilella A.J."/>
            <person name="Villasante A."/>
            <person name="Walenz B."/>
            <person name="Wang J."/>
            <person name="Wasserman M."/>
            <person name="Watts T."/>
            <person name="Wilson D."/>
            <person name="Wilson R.K."/>
            <person name="Wing R.A."/>
            <person name="Wolfner M.F."/>
            <person name="Wong A."/>
            <person name="Wong G.K."/>
            <person name="Wu C.I."/>
            <person name="Wu G."/>
            <person name="Yamamoto D."/>
            <person name="Yang H.P."/>
            <person name="Yang S.P."/>
            <person name="Yorke J.A."/>
            <person name="Yoshida K."/>
            <person name="Zdobnov E."/>
            <person name="Zhang P."/>
            <person name="Zhang Y."/>
            <person name="Zimin A.V."/>
            <person name="Baldwin J."/>
            <person name="Abdouelleil A."/>
            <person name="Abdulkadir J."/>
            <person name="Abebe A."/>
            <person name="Abera B."/>
            <person name="Abreu J."/>
            <person name="Acer S.C."/>
            <person name="Aftuck L."/>
            <person name="Alexander A."/>
            <person name="An P."/>
            <person name="Anderson E."/>
            <person name="Anderson S."/>
            <person name="Arachi H."/>
            <person name="Azer M."/>
            <person name="Bachantsang P."/>
            <person name="Barry A."/>
            <person name="Bayul T."/>
            <person name="Berlin A."/>
            <person name="Bessette D."/>
            <person name="Bloom T."/>
            <person name="Blye J."/>
            <person name="Boguslavskiy L."/>
            <person name="Bonnet C."/>
            <person name="Boukhgalter B."/>
            <person name="Bourzgui I."/>
            <person name="Brown A."/>
            <person name="Cahill P."/>
            <person name="Channer S."/>
            <person name="Cheshatsang Y."/>
            <person name="Chuda L."/>
            <person name="Citroen M."/>
            <person name="Collymore A."/>
            <person name="Cooke P."/>
            <person name="Costello M."/>
            <person name="D'Aco K."/>
            <person name="Daza R."/>
            <person name="De Haan G."/>
            <person name="DeGray S."/>
            <person name="DeMaso C."/>
            <person name="Dhargay N."/>
            <person name="Dooley K."/>
            <person name="Dooley E."/>
            <person name="Doricent M."/>
            <person name="Dorje P."/>
            <person name="Dorjee K."/>
            <person name="Dupes A."/>
            <person name="Elong R."/>
            <person name="Falk J."/>
            <person name="Farina A."/>
            <person name="Faro S."/>
            <person name="Ferguson D."/>
            <person name="Fisher S."/>
            <person name="Foley C.D."/>
            <person name="Franke A."/>
            <person name="Friedrich D."/>
            <person name="Gadbois L."/>
            <person name="Gearin G."/>
            <person name="Gearin C.R."/>
            <person name="Giannoukos G."/>
            <person name="Goode T."/>
            <person name="Graham J."/>
            <person name="Grandbois E."/>
            <person name="Grewal S."/>
            <person name="Gyaltsen K."/>
            <person name="Hafez N."/>
            <person name="Hagos B."/>
            <person name="Hall J."/>
            <person name="Henson C."/>
            <person name="Hollinger A."/>
            <person name="Honan T."/>
            <person name="Huard M.D."/>
            <person name="Hughes L."/>
            <person name="Hurhula B."/>
            <person name="Husby M.E."/>
            <person name="Kamat A."/>
            <person name="Kanga B."/>
            <person name="Kashin S."/>
            <person name="Khazanovich D."/>
            <person name="Kisner P."/>
            <person name="Lance K."/>
            <person name="Lara M."/>
            <person name="Lee W."/>
            <person name="Lennon N."/>
            <person name="Letendre F."/>
            <person name="LeVine R."/>
            <person name="Lipovsky A."/>
            <person name="Liu X."/>
            <person name="Liu J."/>
            <person name="Liu S."/>
            <person name="Lokyitsang T."/>
            <person name="Lokyitsang Y."/>
            <person name="Lubonja R."/>
            <person name="Lui A."/>
            <person name="MacDonald P."/>
            <person name="Magnisalis V."/>
            <person name="Maru K."/>
            <person name="Matthews C."/>
            <person name="McCusker W."/>
            <person name="McDonough S."/>
            <person name="Mehta T."/>
            <person name="Meldrim J."/>
            <person name="Meneus L."/>
            <person name="Mihai O."/>
            <person name="Mihalev A."/>
            <person name="Mihova T."/>
            <person name="Mittelman R."/>
            <person name="Mlenga V."/>
            <person name="Montmayeur A."/>
            <person name="Mulrain L."/>
            <person name="Navidi A."/>
            <person name="Naylor J."/>
            <person name="Negash T."/>
            <person name="Nguyen T."/>
            <person name="Nguyen N."/>
            <person name="Nicol R."/>
            <person name="Norbu C."/>
            <person name="Norbu N."/>
            <person name="Novod N."/>
            <person name="O'Neill B."/>
            <person name="Osman S."/>
            <person name="Markiewicz E."/>
            <person name="Oyono O.L."/>
            <person name="Patti C."/>
            <person name="Phunkhang P."/>
            <person name="Pierre F."/>
            <person name="Priest M."/>
            <person name="Raghuraman S."/>
            <person name="Rege F."/>
            <person name="Reyes R."/>
            <person name="Rise C."/>
            <person name="Rogov P."/>
            <person name="Ross K."/>
            <person name="Ryan E."/>
            <person name="Settipalli S."/>
            <person name="Shea T."/>
            <person name="Sherpa N."/>
            <person name="Shi L."/>
            <person name="Shih D."/>
            <person name="Sparrow T."/>
            <person name="Spaulding J."/>
            <person name="Stalker J."/>
            <person name="Stange-Thomann N."/>
            <person name="Stavropoulos S."/>
            <person name="Stone C."/>
            <person name="Strader C."/>
            <person name="Tesfaye S."/>
            <person name="Thomson T."/>
            <person name="Thoulutsang Y."/>
            <person name="Thoulutsang D."/>
            <person name="Topham K."/>
            <person name="Topping I."/>
            <person name="Tsamla T."/>
            <person name="Vassiliev H."/>
            <person name="Vo A."/>
            <person name="Wangchuk T."/>
            <person name="Wangdi T."/>
            <person name="Weiand M."/>
            <person name="Wilkinson J."/>
            <person name="Wilson A."/>
            <person name="Yadav S."/>
            <person name="Young G."/>
            <person name="Yu Q."/>
            <person name="Zembek L."/>
            <person name="Zhong D."/>
            <person name="Zimmer A."/>
            <person name="Zwirko Z."/>
            <person name="Jaffe D.B."/>
            <person name="Alvarez P."/>
            <person name="Brockman W."/>
            <person name="Butler J."/>
            <person name="Chin C."/>
            <person name="Gnerre S."/>
            <person name="Grabherr M."/>
            <person name="Kleber M."/>
            <person name="Mauceli E."/>
            <person name="MacCallum I."/>
        </authorList>
    </citation>
    <scope>NUCLEOTIDE SEQUENCE [LARGE SCALE GENOMIC DNA]</scope>
    <source>
        <strain evidence="5">MSH-3 / Tucson 14011-0111.49</strain>
    </source>
</reference>
<evidence type="ECO:0000256" key="1">
    <source>
        <dbReference type="SAM" id="MobiDB-lite"/>
    </source>
</evidence>
<evidence type="ECO:0000256" key="2">
    <source>
        <dbReference type="SAM" id="SignalP"/>
    </source>
</evidence>
<protein>
    <submittedName>
        <fullName evidence="4">GL26861</fullName>
    </submittedName>
</protein>
<dbReference type="GO" id="GO:0040003">
    <property type="term" value="P:chitin-based cuticle development"/>
    <property type="evidence" value="ECO:0007669"/>
    <property type="project" value="TreeGrafter"/>
</dbReference>
<dbReference type="InterPro" id="IPR004145">
    <property type="entry name" value="DUF243"/>
</dbReference>
<evidence type="ECO:0000313" key="5">
    <source>
        <dbReference type="Proteomes" id="UP000008744"/>
    </source>
</evidence>
<name>B4H2L5_DROPE</name>
<dbReference type="GO" id="GO:0008010">
    <property type="term" value="F:structural constituent of chitin-based larval cuticle"/>
    <property type="evidence" value="ECO:0007669"/>
    <property type="project" value="TreeGrafter"/>
</dbReference>
<feature type="signal peptide" evidence="2">
    <location>
        <begin position="1"/>
        <end position="18"/>
    </location>
</feature>
<feature type="domain" description="DUF243" evidence="3">
    <location>
        <begin position="34"/>
        <end position="135"/>
    </location>
</feature>
<dbReference type="OrthoDB" id="6376010at2759"/>
<keyword evidence="5" id="KW-1185">Reference proteome</keyword>
<gene>
    <name evidence="4" type="primary">Dper\GL26861</name>
    <name evidence="4" type="ORF">Dper_GL26861</name>
</gene>
<dbReference type="Pfam" id="PF03103">
    <property type="entry name" value="DUF243"/>
    <property type="match status" value="1"/>
</dbReference>
<proteinExistence type="predicted"/>